<gene>
    <name evidence="1" type="ORF">GX533_02150</name>
</gene>
<comment type="caution">
    <text evidence="1">The sequence shown here is derived from an EMBL/GenBank/DDBJ whole genome shotgun (WGS) entry which is preliminary data.</text>
</comment>
<protein>
    <submittedName>
        <fullName evidence="1">Uncharacterized protein</fullName>
    </submittedName>
</protein>
<evidence type="ECO:0000313" key="1">
    <source>
        <dbReference type="EMBL" id="HHX99459.1"/>
    </source>
</evidence>
<evidence type="ECO:0000313" key="2">
    <source>
        <dbReference type="Proteomes" id="UP000576550"/>
    </source>
</evidence>
<dbReference type="EMBL" id="DUTP01000003">
    <property type="protein sequence ID" value="HHX99459.1"/>
    <property type="molecule type" value="Genomic_DNA"/>
</dbReference>
<accession>A0A832QC98</accession>
<organism evidence="1 2">
    <name type="scientific">Candidatus Dojkabacteria bacterium</name>
    <dbReference type="NCBI Taxonomy" id="2099670"/>
    <lineage>
        <taxon>Bacteria</taxon>
        <taxon>Candidatus Dojkabacteria</taxon>
    </lineage>
</organism>
<sequence>MVELVVGIEKEEEKNIEYYLEFLHLGDAVDEEYIERYRKSNWKNGTFNGEEKGKYNGNLMDDYEANYALKLLSLGLCLFREPKFKEGCNSRADFFVYSEELKDGVLVEITSLPRKHNSESKSRQHDNLSKSSDTKVPFIPLFKEDLEDMGVFFTLEAIDSQE</sequence>
<dbReference type="Proteomes" id="UP000576550">
    <property type="component" value="Unassembled WGS sequence"/>
</dbReference>
<name>A0A832QC98_9BACT</name>
<reference evidence="1 2" key="1">
    <citation type="journal article" date="2020" name="Biotechnol. Biofuels">
        <title>New insights from the biogas microbiome by comprehensive genome-resolved metagenomics of nearly 1600 species originating from multiple anaerobic digesters.</title>
        <authorList>
            <person name="Campanaro S."/>
            <person name="Treu L."/>
            <person name="Rodriguez-R L.M."/>
            <person name="Kovalovszki A."/>
            <person name="Ziels R.M."/>
            <person name="Maus I."/>
            <person name="Zhu X."/>
            <person name="Kougias P.G."/>
            <person name="Basile A."/>
            <person name="Luo G."/>
            <person name="Schluter A."/>
            <person name="Konstantinidis K.T."/>
            <person name="Angelidaki I."/>
        </authorList>
    </citation>
    <scope>NUCLEOTIDE SEQUENCE [LARGE SCALE GENOMIC DNA]</scope>
    <source>
        <strain evidence="1">AS05jafATM_89</strain>
    </source>
</reference>
<proteinExistence type="predicted"/>
<dbReference type="AlphaFoldDB" id="A0A832QC98"/>